<dbReference type="Pfam" id="PF01904">
    <property type="entry name" value="DUF72"/>
    <property type="match status" value="1"/>
</dbReference>
<keyword evidence="2" id="KW-1185">Reference proteome</keyword>
<reference evidence="1 2" key="1">
    <citation type="submission" date="2019-01" db="EMBL/GenBank/DDBJ databases">
        <title>Ktedonosporobacter rubrisoli SCAWS-G2.</title>
        <authorList>
            <person name="Huang Y."/>
            <person name="Yan B."/>
        </authorList>
    </citation>
    <scope>NUCLEOTIDE SEQUENCE [LARGE SCALE GENOMIC DNA]</scope>
    <source>
        <strain evidence="1 2">SCAWS-G2</strain>
    </source>
</reference>
<dbReference type="SUPFAM" id="SSF117396">
    <property type="entry name" value="TM1631-like"/>
    <property type="match status" value="1"/>
</dbReference>
<gene>
    <name evidence="1" type="ORF">EPA93_20185</name>
</gene>
<name>A0A4V0YZ20_KTERU</name>
<dbReference type="AlphaFoldDB" id="A0A4V0YZ20"/>
<sequence>MTETQRHPSQPGLFYIGCPMWGYKEWVGRLFPARTPASEFLRLYSRILNSVEGNTTFYAIPSAETVRRWSQETPSTFRFCPKIPRSISHAPSLSFSQNEILFFAERMRLLGSRLGPIFLQLPPTFTPTRLPELQAFLDFWPTDIRLAVEVRHPEFFSQPYSAQLDELLSKYQVSRIMLDTRPIRTGPREEQQTLQARERKPDLPLHLATTTDFVFVRYIGHPRMPVNQDFLAAWSRQLAQWLTQGITLYIFCHCPYEEHSPSICAALYDQLKKLTPLPALPWPDEKARSQPEQARLFE</sequence>
<proteinExistence type="predicted"/>
<dbReference type="OrthoDB" id="9780310at2"/>
<dbReference type="EMBL" id="CP035758">
    <property type="protein sequence ID" value="QBD78191.1"/>
    <property type="molecule type" value="Genomic_DNA"/>
</dbReference>
<dbReference type="Proteomes" id="UP000290365">
    <property type="component" value="Chromosome"/>
</dbReference>
<dbReference type="InterPro" id="IPR036520">
    <property type="entry name" value="UPF0759_sf"/>
</dbReference>
<dbReference type="KEGG" id="kbs:EPA93_20185"/>
<dbReference type="PANTHER" id="PTHR30348">
    <property type="entry name" value="UNCHARACTERIZED PROTEIN YECE"/>
    <property type="match status" value="1"/>
</dbReference>
<evidence type="ECO:0000313" key="2">
    <source>
        <dbReference type="Proteomes" id="UP000290365"/>
    </source>
</evidence>
<evidence type="ECO:0000313" key="1">
    <source>
        <dbReference type="EMBL" id="QBD78191.1"/>
    </source>
</evidence>
<protein>
    <submittedName>
        <fullName evidence="1">DUF72 domain-containing protein</fullName>
    </submittedName>
</protein>
<dbReference type="PANTHER" id="PTHR30348:SF9">
    <property type="entry name" value="UPF0759 PROTEIN YECE"/>
    <property type="match status" value="1"/>
</dbReference>
<dbReference type="Gene3D" id="3.20.20.410">
    <property type="entry name" value="Protein of unknown function UPF0759"/>
    <property type="match status" value="1"/>
</dbReference>
<dbReference type="RefSeq" id="WP_129889244.1">
    <property type="nucleotide sequence ID" value="NZ_CP035758.1"/>
</dbReference>
<organism evidence="1 2">
    <name type="scientific">Ktedonosporobacter rubrisoli</name>
    <dbReference type="NCBI Taxonomy" id="2509675"/>
    <lineage>
        <taxon>Bacteria</taxon>
        <taxon>Bacillati</taxon>
        <taxon>Chloroflexota</taxon>
        <taxon>Ktedonobacteria</taxon>
        <taxon>Ktedonobacterales</taxon>
        <taxon>Ktedonosporobacteraceae</taxon>
        <taxon>Ktedonosporobacter</taxon>
    </lineage>
</organism>
<accession>A0A4V0YZ20</accession>
<dbReference type="InterPro" id="IPR002763">
    <property type="entry name" value="DUF72"/>
</dbReference>